<comment type="caution">
    <text evidence="3">The sequence shown here is derived from an EMBL/GenBank/DDBJ whole genome shotgun (WGS) entry which is preliminary data.</text>
</comment>
<dbReference type="GO" id="GO:0004519">
    <property type="term" value="F:endonuclease activity"/>
    <property type="evidence" value="ECO:0007669"/>
    <property type="project" value="UniProtKB-KW"/>
</dbReference>
<dbReference type="CDD" id="cd01026">
    <property type="entry name" value="TOPRIM_OLD"/>
    <property type="match status" value="1"/>
</dbReference>
<evidence type="ECO:0000313" key="3">
    <source>
        <dbReference type="EMBL" id="MFD1886953.1"/>
    </source>
</evidence>
<dbReference type="Pfam" id="PF20469">
    <property type="entry name" value="OLD-like_TOPRIM"/>
    <property type="match status" value="1"/>
</dbReference>
<keyword evidence="3" id="KW-0378">Hydrolase</keyword>
<evidence type="ECO:0000313" key="4">
    <source>
        <dbReference type="Proteomes" id="UP001597233"/>
    </source>
</evidence>
<protein>
    <submittedName>
        <fullName evidence="3">ATP-dependent endonuclease</fullName>
    </submittedName>
</protein>
<evidence type="ECO:0000259" key="2">
    <source>
        <dbReference type="Pfam" id="PF20469"/>
    </source>
</evidence>
<dbReference type="InterPro" id="IPR027417">
    <property type="entry name" value="P-loop_NTPase"/>
</dbReference>
<dbReference type="Proteomes" id="UP001597233">
    <property type="component" value="Unassembled WGS sequence"/>
</dbReference>
<dbReference type="InterPro" id="IPR041685">
    <property type="entry name" value="AAA_GajA/Old/RecF-like"/>
</dbReference>
<accession>A0ABW4RN96</accession>
<name>A0ABW4RN96_9BACL</name>
<dbReference type="PANTHER" id="PTHR43581:SF4">
    <property type="entry name" value="ATP_GTP PHOSPHATASE"/>
    <property type="match status" value="1"/>
</dbReference>
<dbReference type="EMBL" id="JBHUEH010000022">
    <property type="protein sequence ID" value="MFD1886953.1"/>
    <property type="molecule type" value="Genomic_DNA"/>
</dbReference>
<reference evidence="4" key="1">
    <citation type="journal article" date="2019" name="Int. J. Syst. Evol. Microbiol.">
        <title>The Global Catalogue of Microorganisms (GCM) 10K type strain sequencing project: providing services to taxonomists for standard genome sequencing and annotation.</title>
        <authorList>
            <consortium name="The Broad Institute Genomics Platform"/>
            <consortium name="The Broad Institute Genome Sequencing Center for Infectious Disease"/>
            <person name="Wu L."/>
            <person name="Ma J."/>
        </authorList>
    </citation>
    <scope>NUCLEOTIDE SEQUENCE [LARGE SCALE GENOMIC DNA]</scope>
    <source>
        <strain evidence="4">CCUG 54950</strain>
    </source>
</reference>
<dbReference type="Pfam" id="PF13175">
    <property type="entry name" value="AAA_15"/>
    <property type="match status" value="1"/>
</dbReference>
<dbReference type="SUPFAM" id="SSF52540">
    <property type="entry name" value="P-loop containing nucleoside triphosphate hydrolases"/>
    <property type="match status" value="1"/>
</dbReference>
<organism evidence="3 4">
    <name type="scientific">Paenibacillus wenxiniae</name>
    <dbReference type="NCBI Taxonomy" id="1636843"/>
    <lineage>
        <taxon>Bacteria</taxon>
        <taxon>Bacillati</taxon>
        <taxon>Bacillota</taxon>
        <taxon>Bacilli</taxon>
        <taxon>Bacillales</taxon>
        <taxon>Paenibacillaceae</taxon>
        <taxon>Paenibacillus</taxon>
    </lineage>
</organism>
<feature type="domain" description="OLD protein-like TOPRIM" evidence="2">
    <location>
        <begin position="422"/>
        <end position="486"/>
    </location>
</feature>
<dbReference type="RefSeq" id="WP_347327409.1">
    <property type="nucleotide sequence ID" value="NZ_JBCGUH010000029.1"/>
</dbReference>
<keyword evidence="3" id="KW-0540">Nuclease</keyword>
<dbReference type="InterPro" id="IPR051396">
    <property type="entry name" value="Bact_Antivir_Def_Nuclease"/>
</dbReference>
<keyword evidence="3" id="KW-0255">Endonuclease</keyword>
<dbReference type="PANTHER" id="PTHR43581">
    <property type="entry name" value="ATP/GTP PHOSPHATASE"/>
    <property type="match status" value="1"/>
</dbReference>
<gene>
    <name evidence="3" type="ORF">ACFSC9_15735</name>
</gene>
<proteinExistence type="predicted"/>
<dbReference type="InterPro" id="IPR034139">
    <property type="entry name" value="TOPRIM_OLD"/>
</dbReference>
<feature type="domain" description="Endonuclease GajA/Old nuclease/RecF-like AAA" evidence="1">
    <location>
        <begin position="1"/>
        <end position="367"/>
    </location>
</feature>
<sequence>MKLKHIKISNFRSYGPEEVTIDFETLTTFIGANSSGKSSALVALIKMFGDTNAERILEKTDFHVPMDEVLEESSTRELSLEAEFIFPEIENEEDEELSYAIPLCFEQLAVYAPESPPCLRIKLDATWEQGNTPDGVIESMMYYVSASENEDSKIRVSSSELSQVKVIYVPAIRNPTQLLKNATGTLLWRVLKGINWSNDTRENIKTKLAETEQDLFREAGLEKVRTSLKTQWKQYHQDRRYTEASIRFNSTDLDQLIKKFEVDFMPSPTQKPYSIDSLGDGLRSLFYLSLIDTFLDIEQQALKDSETVDEDSSSFNLLIPAITIVAIEEPENHVSPHLLGNIINNLKRISEKVNSQVILTSHTPAIIKRISPESIRYFSISNQTISTQIKQIILPTKKGSPENEEAYKYVKEAIQAYPEIYFSKLVILGEGDSEEVILSKAMELHSNTYLDDIAVSIVPLGGRYVNHFWRLLRQLEIPYVTLLDFDKERNGGGWGRIKYAIQQLIRVGEDRSKLLSIEEGILTDKEFEEMHTWREDCKSNQDAWIKFLEDYDVFFSYPLDLDFMMLEKFPDAYKATLQDNEGPQISVDNNGQKTTMKIVTVEGNGSALPEYDDRVELAVKHSLKEKSGTGETYSDEQKKLMIWYDYFFLQRGKPVTHRLAMLKIEEDQFKEDLPDILKSVLRRAMEKLNYNIEENNNEKDTNN</sequence>
<keyword evidence="4" id="KW-1185">Reference proteome</keyword>
<evidence type="ECO:0000259" key="1">
    <source>
        <dbReference type="Pfam" id="PF13175"/>
    </source>
</evidence>
<dbReference type="Gene3D" id="3.40.50.300">
    <property type="entry name" value="P-loop containing nucleotide triphosphate hydrolases"/>
    <property type="match status" value="1"/>
</dbReference>